<evidence type="ECO:0000313" key="1">
    <source>
        <dbReference type="EMBL" id="KAF7377285.1"/>
    </source>
</evidence>
<accession>A0A8H6ZKQ6</accession>
<dbReference type="Proteomes" id="UP000623467">
    <property type="component" value="Unassembled WGS sequence"/>
</dbReference>
<name>A0A8H6ZKQ6_9AGAR</name>
<dbReference type="EMBL" id="JACAZH010000001">
    <property type="protein sequence ID" value="KAF7377285.1"/>
    <property type="molecule type" value="Genomic_DNA"/>
</dbReference>
<protein>
    <submittedName>
        <fullName evidence="1">Uncharacterized protein</fullName>
    </submittedName>
</protein>
<proteinExistence type="predicted"/>
<comment type="caution">
    <text evidence="1">The sequence shown here is derived from an EMBL/GenBank/DDBJ whole genome shotgun (WGS) entry which is preliminary data.</text>
</comment>
<keyword evidence="2" id="KW-1185">Reference proteome</keyword>
<evidence type="ECO:0000313" key="2">
    <source>
        <dbReference type="Proteomes" id="UP000623467"/>
    </source>
</evidence>
<sequence length="96" mass="10605">MLYPVANSSFYEGSIDSGYHGGHSHLSSLSEVDSSGRRLGKILGSYQTLMCWVFFLFLPSTAPNNLISAVSRSRGVVCDLRPPRSPTLRWTWLVVA</sequence>
<reference evidence="1" key="1">
    <citation type="submission" date="2020-05" db="EMBL/GenBank/DDBJ databases">
        <title>Mycena genomes resolve the evolution of fungal bioluminescence.</title>
        <authorList>
            <person name="Tsai I.J."/>
        </authorList>
    </citation>
    <scope>NUCLEOTIDE SEQUENCE</scope>
    <source>
        <strain evidence="1">160909Yilan</strain>
    </source>
</reference>
<gene>
    <name evidence="1" type="ORF">MSAN_00148800</name>
</gene>
<dbReference type="AlphaFoldDB" id="A0A8H6ZKQ6"/>
<organism evidence="1 2">
    <name type="scientific">Mycena sanguinolenta</name>
    <dbReference type="NCBI Taxonomy" id="230812"/>
    <lineage>
        <taxon>Eukaryota</taxon>
        <taxon>Fungi</taxon>
        <taxon>Dikarya</taxon>
        <taxon>Basidiomycota</taxon>
        <taxon>Agaricomycotina</taxon>
        <taxon>Agaricomycetes</taxon>
        <taxon>Agaricomycetidae</taxon>
        <taxon>Agaricales</taxon>
        <taxon>Marasmiineae</taxon>
        <taxon>Mycenaceae</taxon>
        <taxon>Mycena</taxon>
    </lineage>
</organism>